<dbReference type="Pfam" id="PF04978">
    <property type="entry name" value="MST"/>
    <property type="match status" value="1"/>
</dbReference>
<sequence>MDIYIKEQKGYASQIGHLVSQINYARKTTLDSIEGCTQEELDGLLSSDGNTIGALLLHMAAVEKGFQIEFFDGRNPNEVEMEEWGAAYGLGARGRKEIVGHPLSFYIERLHRVRQKTLTVLADKPDEWLYEECRWDGYPSNHYFIWFHVMEDEINHRGQIRLIRKALQQERKREA</sequence>
<dbReference type="AlphaFoldDB" id="A0A0M0G566"/>
<dbReference type="PATRIC" id="fig|189381.12.peg.2235"/>
<evidence type="ECO:0000313" key="1">
    <source>
        <dbReference type="EMBL" id="KON84586.1"/>
    </source>
</evidence>
<dbReference type="OrthoDB" id="117483at2"/>
<accession>A0A0M0G566</accession>
<dbReference type="Proteomes" id="UP000037405">
    <property type="component" value="Unassembled WGS sequence"/>
</dbReference>
<dbReference type="InterPro" id="IPR034660">
    <property type="entry name" value="DinB/YfiT-like"/>
</dbReference>
<dbReference type="STRING" id="189381.GCA_900166615_01668"/>
<evidence type="ECO:0008006" key="3">
    <source>
        <dbReference type="Google" id="ProtNLM"/>
    </source>
</evidence>
<dbReference type="SUPFAM" id="SSF109854">
    <property type="entry name" value="DinB/YfiT-like putative metalloenzymes"/>
    <property type="match status" value="1"/>
</dbReference>
<proteinExistence type="predicted"/>
<name>A0A0M0G566_9BACI</name>
<evidence type="ECO:0000313" key="2">
    <source>
        <dbReference type="Proteomes" id="UP000037405"/>
    </source>
</evidence>
<dbReference type="RefSeq" id="WP_053428181.1">
    <property type="nucleotide sequence ID" value="NZ_LGUE01000004.1"/>
</dbReference>
<dbReference type="InterPro" id="IPR007061">
    <property type="entry name" value="MST-like"/>
</dbReference>
<dbReference type="EMBL" id="LGUE01000004">
    <property type="protein sequence ID" value="KON84586.1"/>
    <property type="molecule type" value="Genomic_DNA"/>
</dbReference>
<organism evidence="1 2">
    <name type="scientific">Rossellomorea marisflavi</name>
    <dbReference type="NCBI Taxonomy" id="189381"/>
    <lineage>
        <taxon>Bacteria</taxon>
        <taxon>Bacillati</taxon>
        <taxon>Bacillota</taxon>
        <taxon>Bacilli</taxon>
        <taxon>Bacillales</taxon>
        <taxon>Bacillaceae</taxon>
        <taxon>Rossellomorea</taxon>
    </lineage>
</organism>
<gene>
    <name evidence="1" type="ORF">AF331_11095</name>
</gene>
<keyword evidence="2" id="KW-1185">Reference proteome</keyword>
<comment type="caution">
    <text evidence="1">The sequence shown here is derived from an EMBL/GenBank/DDBJ whole genome shotgun (WGS) entry which is preliminary data.</text>
</comment>
<protein>
    <recommendedName>
        <fullName evidence="3">DUF664 domain-containing protein</fullName>
    </recommendedName>
</protein>
<dbReference type="Gene3D" id="1.20.120.450">
    <property type="entry name" value="dinb family like domain"/>
    <property type="match status" value="1"/>
</dbReference>
<reference evidence="2" key="1">
    <citation type="submission" date="2015-07" db="EMBL/GenBank/DDBJ databases">
        <title>Fjat-14235 jcm11544.</title>
        <authorList>
            <person name="Liu B."/>
            <person name="Wang J."/>
            <person name="Zhu Y."/>
            <person name="Liu G."/>
            <person name="Chen Q."/>
            <person name="Chen Z."/>
            <person name="Lan J."/>
            <person name="Che J."/>
            <person name="Ge C."/>
            <person name="Shi H."/>
            <person name="Pan Z."/>
            <person name="Liu X."/>
        </authorList>
    </citation>
    <scope>NUCLEOTIDE SEQUENCE [LARGE SCALE GENOMIC DNA]</scope>
    <source>
        <strain evidence="2">JCM 11544</strain>
    </source>
</reference>